<reference evidence="1 2" key="1">
    <citation type="submission" date="2016-03" db="EMBL/GenBank/DDBJ databases">
        <title>Draft genome sequence of Paenibacillus glacialis DSM 22343.</title>
        <authorList>
            <person name="Shin S.-K."/>
            <person name="Yi H."/>
        </authorList>
    </citation>
    <scope>NUCLEOTIDE SEQUENCE [LARGE SCALE GENOMIC DNA]</scope>
    <source>
        <strain evidence="1 2">DSM 22343</strain>
    </source>
</reference>
<gene>
    <name evidence="1" type="ORF">PGLA_04375</name>
</gene>
<dbReference type="OrthoDB" id="1661761at2"/>
<name>A0A168N7S1_9BACL</name>
<evidence type="ECO:0000313" key="1">
    <source>
        <dbReference type="EMBL" id="OAB45493.1"/>
    </source>
</evidence>
<protein>
    <submittedName>
        <fullName evidence="1">Normocyte-binding protein</fullName>
    </submittedName>
</protein>
<comment type="caution">
    <text evidence="1">The sequence shown here is derived from an EMBL/GenBank/DDBJ whole genome shotgun (WGS) entry which is preliminary data.</text>
</comment>
<dbReference type="RefSeq" id="WP_068529244.1">
    <property type="nucleotide sequence ID" value="NZ_LVJH01000003.1"/>
</dbReference>
<dbReference type="AlphaFoldDB" id="A0A168N7S1"/>
<dbReference type="STRING" id="494026.PGLA_04375"/>
<sequence>MKEIVQDRINKMEDLQQRRMLKNMMTSVFLNLVEYQDDLNRKLERRVFDEIEGNEGNHDVFTALCPREELDPIHEFLYPMIPQDTEATVIDMKCIVDALSQKEEVLLTTVFLECNYSIIKQLLNSDRKFKGELVTSKGRYNVQVRLKQNRVYQDEIEKLYHVFITNGLPWRTVNHPYIHKFVDVMLTACDGELAETEEISEVTVHLEEYESFKRMNLIPLWNIQKLELKTGGFPIPAEDRVNYEHVLPLRKTGIRHGYLVDGDEEDIRYIKRTQDEITIVSPRDKSDIWHLLQLAEPVETVIGKLYYDVISNRRVDGFIGKYRHKQDQRVRSKGEIIRMIQSFEQSKILELVDHEIDESGVDHSVTYELNPFVNDHVRSEQGKARLLLRFRSREVRGNSQFISEDLMSFLVSEIQLAFPEYKCEGEWA</sequence>
<evidence type="ECO:0000313" key="2">
    <source>
        <dbReference type="Proteomes" id="UP000076967"/>
    </source>
</evidence>
<dbReference type="Proteomes" id="UP000076967">
    <property type="component" value="Unassembled WGS sequence"/>
</dbReference>
<organism evidence="1 2">
    <name type="scientific">Paenibacillus glacialis</name>
    <dbReference type="NCBI Taxonomy" id="494026"/>
    <lineage>
        <taxon>Bacteria</taxon>
        <taxon>Bacillati</taxon>
        <taxon>Bacillota</taxon>
        <taxon>Bacilli</taxon>
        <taxon>Bacillales</taxon>
        <taxon>Paenibacillaceae</taxon>
        <taxon>Paenibacillus</taxon>
    </lineage>
</organism>
<dbReference type="EMBL" id="LVJH01000003">
    <property type="protein sequence ID" value="OAB45493.1"/>
    <property type="molecule type" value="Genomic_DNA"/>
</dbReference>
<keyword evidence="2" id="KW-1185">Reference proteome</keyword>
<proteinExistence type="predicted"/>
<accession>A0A168N7S1</accession>